<organism evidence="7 8">
    <name type="scientific">Alkalihalobacillus alcalophilus ATCC 27647 = CGMCC 1.3604</name>
    <dbReference type="NCBI Taxonomy" id="1218173"/>
    <lineage>
        <taxon>Bacteria</taxon>
        <taxon>Bacillati</taxon>
        <taxon>Bacillota</taxon>
        <taxon>Bacilli</taxon>
        <taxon>Bacillales</taxon>
        <taxon>Bacillaceae</taxon>
        <taxon>Alkalihalobacillus</taxon>
    </lineage>
</organism>
<dbReference type="GO" id="GO:0030313">
    <property type="term" value="C:cell envelope"/>
    <property type="evidence" value="ECO:0007669"/>
    <property type="project" value="UniProtKB-SubCell"/>
</dbReference>
<evidence type="ECO:0000313" key="8">
    <source>
        <dbReference type="Proteomes" id="UP000297014"/>
    </source>
</evidence>
<dbReference type="PROSITE" id="PS01037">
    <property type="entry name" value="SBP_BACTERIAL_1"/>
    <property type="match status" value="1"/>
</dbReference>
<proteinExistence type="inferred from homology"/>
<evidence type="ECO:0000256" key="5">
    <source>
        <dbReference type="ARBA" id="ARBA00022764"/>
    </source>
</evidence>
<dbReference type="AlphaFoldDB" id="A0A4S4JXQ5"/>
<dbReference type="EMBL" id="JALP01000180">
    <property type="protein sequence ID" value="THG90036.1"/>
    <property type="molecule type" value="Genomic_DNA"/>
</dbReference>
<name>A0A4S4JXQ5_ALKAL</name>
<evidence type="ECO:0000313" key="7">
    <source>
        <dbReference type="EMBL" id="THG90036.1"/>
    </source>
</evidence>
<comment type="subcellular location">
    <subcellularLocation>
        <location evidence="1">Cell envelope</location>
    </subcellularLocation>
</comment>
<keyword evidence="3" id="KW-0813">Transport</keyword>
<dbReference type="InterPro" id="IPR006061">
    <property type="entry name" value="SBP_1_CS"/>
</dbReference>
<evidence type="ECO:0000256" key="1">
    <source>
        <dbReference type="ARBA" id="ARBA00004196"/>
    </source>
</evidence>
<dbReference type="OrthoDB" id="9795467at2"/>
<dbReference type="PROSITE" id="PS51257">
    <property type="entry name" value="PROKAR_LIPOPROTEIN"/>
    <property type="match status" value="1"/>
</dbReference>
<dbReference type="PANTHER" id="PTHR43649:SF31">
    <property type="entry name" value="SN-GLYCEROL-3-PHOSPHATE-BINDING PERIPLASMIC PROTEIN UGPB"/>
    <property type="match status" value="1"/>
</dbReference>
<dbReference type="PANTHER" id="PTHR43649">
    <property type="entry name" value="ARABINOSE-BINDING PROTEIN-RELATED"/>
    <property type="match status" value="1"/>
</dbReference>
<keyword evidence="5" id="KW-0574">Periplasm</keyword>
<dbReference type="RefSeq" id="WP_003321711.1">
    <property type="nucleotide sequence ID" value="NZ_JALP01000180.1"/>
</dbReference>
<evidence type="ECO:0000256" key="2">
    <source>
        <dbReference type="ARBA" id="ARBA00008520"/>
    </source>
</evidence>
<dbReference type="GO" id="GO:0055085">
    <property type="term" value="P:transmembrane transport"/>
    <property type="evidence" value="ECO:0007669"/>
    <property type="project" value="InterPro"/>
</dbReference>
<keyword evidence="4 6" id="KW-0732">Signal</keyword>
<accession>A0A4S4JXQ5</accession>
<evidence type="ECO:0000256" key="4">
    <source>
        <dbReference type="ARBA" id="ARBA00022729"/>
    </source>
</evidence>
<feature type="chain" id="PRO_5039399455" evidence="6">
    <location>
        <begin position="20"/>
        <end position="450"/>
    </location>
</feature>
<comment type="similarity">
    <text evidence="2">Belongs to the bacterial solute-binding protein 1 family.</text>
</comment>
<reference evidence="7 8" key="1">
    <citation type="submission" date="2014-01" db="EMBL/GenBank/DDBJ databases">
        <title>Draft genome sequencing of Bacillus alcalophilus CGMCC 1.3604.</title>
        <authorList>
            <person name="Yang J."/>
            <person name="Diao L."/>
            <person name="Yang S."/>
        </authorList>
    </citation>
    <scope>NUCLEOTIDE SEQUENCE [LARGE SCALE GENOMIC DNA]</scope>
    <source>
        <strain evidence="7 8">CGMCC 1.3604</strain>
    </source>
</reference>
<dbReference type="InterPro" id="IPR050490">
    <property type="entry name" value="Bact_solute-bd_prot1"/>
</dbReference>
<dbReference type="CDD" id="cd14748">
    <property type="entry name" value="PBP2_UgpB"/>
    <property type="match status" value="1"/>
</dbReference>
<sequence length="450" mass="50212">MKFKLVWMGCLFFVGSLLVACGSDEQPEVEQTAEEVEPAFTEEDIVTIEFWHGMGGELGEALDEVVDGYNESQDQVYIQPEYQGSYEELLTKFRSVGGTGDAPALVQVFEIGTKYMIESGYITPVQDWIDKEGYDITQLEENILSYYSVDDKLYSMPFNSSTPALFYNKDMFEEVGLDTENPPSTFAEIKEAAEKLTDDGRYGFSILGNGWFFEQLVATQGGHYVDMDNGRSDNATEALFNGEEGLKVFEWIHEMNQAGDFGYFGQNWDDLRAAFQAGQVAMYLDSSAGTKGVIDNADFEVGVTFIPHADEVERNGVIIGGASIWMANGIEEVEQAAAFDFLKYLQTPEVQAEWHIDTGYFAINPLAYEEEIVEKEHEMYPQLRVPIEQLQETISSTATQGALMGVFPEARQQVVSALEGMLQGTDPKTAIDQAVEGTNRAIDVYNRTVE</sequence>
<dbReference type="Gene3D" id="3.40.190.10">
    <property type="entry name" value="Periplasmic binding protein-like II"/>
    <property type="match status" value="2"/>
</dbReference>
<gene>
    <name evidence="7" type="ORF">AJ85_13650</name>
</gene>
<feature type="signal peptide" evidence="6">
    <location>
        <begin position="1"/>
        <end position="19"/>
    </location>
</feature>
<dbReference type="InterPro" id="IPR006059">
    <property type="entry name" value="SBP"/>
</dbReference>
<protein>
    <submittedName>
        <fullName evidence="7">Glycerol-3-phosphate ABC transporter substrate-binding protein</fullName>
    </submittedName>
</protein>
<evidence type="ECO:0000256" key="3">
    <source>
        <dbReference type="ARBA" id="ARBA00022448"/>
    </source>
</evidence>
<dbReference type="Proteomes" id="UP000297014">
    <property type="component" value="Unassembled WGS sequence"/>
</dbReference>
<dbReference type="SUPFAM" id="SSF53850">
    <property type="entry name" value="Periplasmic binding protein-like II"/>
    <property type="match status" value="1"/>
</dbReference>
<evidence type="ECO:0000256" key="6">
    <source>
        <dbReference type="SAM" id="SignalP"/>
    </source>
</evidence>
<comment type="caution">
    <text evidence="7">The sequence shown here is derived from an EMBL/GenBank/DDBJ whole genome shotgun (WGS) entry which is preliminary data.</text>
</comment>
<dbReference type="Pfam" id="PF13416">
    <property type="entry name" value="SBP_bac_8"/>
    <property type="match status" value="1"/>
</dbReference>